<keyword evidence="1" id="KW-0732">Signal</keyword>
<dbReference type="EMBL" id="FNWJ01000002">
    <property type="protein sequence ID" value="SEH13683.1"/>
    <property type="molecule type" value="Genomic_DNA"/>
</dbReference>
<proteinExistence type="predicted"/>
<evidence type="ECO:0000256" key="1">
    <source>
        <dbReference type="SAM" id="SignalP"/>
    </source>
</evidence>
<protein>
    <submittedName>
        <fullName evidence="2">Uncharacterized protein</fullName>
    </submittedName>
</protein>
<evidence type="ECO:0000313" key="2">
    <source>
        <dbReference type="EMBL" id="SEH13683.1"/>
    </source>
</evidence>
<accession>A0A1H6FUL5</accession>
<dbReference type="RefSeq" id="WP_143038633.1">
    <property type="nucleotide sequence ID" value="NZ_FNWJ01000002.1"/>
</dbReference>
<feature type="signal peptide" evidence="1">
    <location>
        <begin position="1"/>
        <end position="36"/>
    </location>
</feature>
<evidence type="ECO:0000313" key="3">
    <source>
        <dbReference type="Proteomes" id="UP000222056"/>
    </source>
</evidence>
<feature type="chain" id="PRO_5013843926" evidence="1">
    <location>
        <begin position="37"/>
        <end position="378"/>
    </location>
</feature>
<dbReference type="OrthoDB" id="9774900at2"/>
<gene>
    <name evidence="2" type="ORF">SAMN02745716_1260</name>
</gene>
<organism evidence="2 3">
    <name type="scientific">Thermoleophilum album</name>
    <dbReference type="NCBI Taxonomy" id="29539"/>
    <lineage>
        <taxon>Bacteria</taxon>
        <taxon>Bacillati</taxon>
        <taxon>Actinomycetota</taxon>
        <taxon>Thermoleophilia</taxon>
        <taxon>Thermoleophilales</taxon>
        <taxon>Thermoleophilaceae</taxon>
        <taxon>Thermoleophilum</taxon>
    </lineage>
</organism>
<dbReference type="Proteomes" id="UP000222056">
    <property type="component" value="Unassembled WGS sequence"/>
</dbReference>
<sequence length="378" mass="41744">MSRPHLPRAPRRVRRVRDVGAIALVLALASATMASASAGAQVRAPEQRARPAPPFDLSRVTALGPIRDRVIVGDRSAQLRRSALARAAQAVVYADSARREFTIAAGEPSVPAAALDAVAGILAATYHREELAHLSVTVVPSSSIPALCGAGAQACYLPKDPDRSFDGQMFVAFDDPDLVHAVVHEYGHHVDNSLLNLAHLMRRCTYAADGSRRWMVARALEDDLLRLGACDPQAEWQRQLAEVFAEDYVALNGIDEWNRIALFAPPSRNVLRALAIDIDEPFVPSQRTIRGRVTRIGVVRRLVVHLTVPTFLLAELRGPRRAELDLRLYGPSRRRPIERSSHRGSRESLAQFVLPGRYTIEIRGRRAGGQWKLWLAKF</sequence>
<keyword evidence="3" id="KW-1185">Reference proteome</keyword>
<reference evidence="3" key="1">
    <citation type="submission" date="2016-10" db="EMBL/GenBank/DDBJ databases">
        <authorList>
            <person name="Varghese N."/>
            <person name="Submissions S."/>
        </authorList>
    </citation>
    <scope>NUCLEOTIDE SEQUENCE [LARGE SCALE GENOMIC DNA]</scope>
    <source>
        <strain evidence="3">ATCC 35263</strain>
    </source>
</reference>
<name>A0A1H6FUL5_THEAL</name>
<dbReference type="AlphaFoldDB" id="A0A1H6FUL5"/>
<dbReference type="STRING" id="29539.SAMN02745716_1260"/>